<dbReference type="PANTHER" id="PTHR30238:SF0">
    <property type="entry name" value="THYLAKOID MEMBRANE PROTEIN TERC, CHLOROPLASTIC"/>
    <property type="match status" value="1"/>
</dbReference>
<evidence type="ECO:0000256" key="1">
    <source>
        <dbReference type="ARBA" id="ARBA00004141"/>
    </source>
</evidence>
<evidence type="ECO:0000313" key="7">
    <source>
        <dbReference type="Proteomes" id="UP000664859"/>
    </source>
</evidence>
<keyword evidence="3 5" id="KW-1133">Transmembrane helix</keyword>
<evidence type="ECO:0000256" key="5">
    <source>
        <dbReference type="SAM" id="Phobius"/>
    </source>
</evidence>
<protein>
    <submittedName>
        <fullName evidence="6">Integral membrane protein TerC family-domain-containing protein</fullName>
    </submittedName>
</protein>
<reference evidence="6" key="1">
    <citation type="submission" date="2021-02" db="EMBL/GenBank/DDBJ databases">
        <title>First Annotated Genome of the Yellow-green Alga Tribonema minus.</title>
        <authorList>
            <person name="Mahan K.M."/>
        </authorList>
    </citation>
    <scope>NUCLEOTIDE SEQUENCE</scope>
    <source>
        <strain evidence="6">UTEX B ZZ1240</strain>
    </source>
</reference>
<comment type="caution">
    <text evidence="6">The sequence shown here is derived from an EMBL/GenBank/DDBJ whole genome shotgun (WGS) entry which is preliminary data.</text>
</comment>
<evidence type="ECO:0000313" key="6">
    <source>
        <dbReference type="EMBL" id="KAG5177832.1"/>
    </source>
</evidence>
<feature type="transmembrane region" description="Helical" evidence="5">
    <location>
        <begin position="232"/>
        <end position="250"/>
    </location>
</feature>
<feature type="transmembrane region" description="Helical" evidence="5">
    <location>
        <begin position="205"/>
        <end position="225"/>
    </location>
</feature>
<keyword evidence="7" id="KW-1185">Reference proteome</keyword>
<dbReference type="Proteomes" id="UP000664859">
    <property type="component" value="Unassembled WGS sequence"/>
</dbReference>
<dbReference type="PANTHER" id="PTHR30238">
    <property type="entry name" value="MEMBRANE BOUND PREDICTED REDOX MODULATOR"/>
    <property type="match status" value="1"/>
</dbReference>
<comment type="subcellular location">
    <subcellularLocation>
        <location evidence="1">Membrane</location>
        <topology evidence="1">Multi-pass membrane protein</topology>
    </subcellularLocation>
</comment>
<feature type="transmembrane region" description="Helical" evidence="5">
    <location>
        <begin position="21"/>
        <end position="38"/>
    </location>
</feature>
<keyword evidence="4 5" id="KW-0472">Membrane</keyword>
<dbReference type="AlphaFoldDB" id="A0A835YPV1"/>
<accession>A0A835YPV1</accession>
<evidence type="ECO:0000256" key="3">
    <source>
        <dbReference type="ARBA" id="ARBA00022989"/>
    </source>
</evidence>
<dbReference type="Pfam" id="PF03741">
    <property type="entry name" value="TerC"/>
    <property type="match status" value="1"/>
</dbReference>
<sequence length="298" mass="32073">MCAPLEEPPDPNRYATALRNTLLSIAGAALFGAGITYVKGTELALEYFAGYIVEQSLSVDNLFVFLLLFEYFSVPVAYQGRVLQWGIIGAVILRGIFVALGQAALESFQPVLLIFAGILLVSSYKLLTEGGDGEEESLHNNKIVQVSKRLLRATEEYDGDRFFTMVDGMRRATPLLLVLVCVEASDLVFAVDSIPAVFGVTKDPLIVYSSNIFAILNLRSLYTVLSTAVGDLVYLRPAVALVLAFVGLKLGAEYFSVTVDTVLSLGIISTILAGGVGLSLYERRNSEGVDAVGDGDPL</sequence>
<feature type="transmembrane region" description="Helical" evidence="5">
    <location>
        <begin position="262"/>
        <end position="281"/>
    </location>
</feature>
<proteinExistence type="predicted"/>
<feature type="transmembrane region" description="Helical" evidence="5">
    <location>
        <begin position="175"/>
        <end position="199"/>
    </location>
</feature>
<evidence type="ECO:0000256" key="4">
    <source>
        <dbReference type="ARBA" id="ARBA00023136"/>
    </source>
</evidence>
<name>A0A835YPV1_9STRA</name>
<feature type="transmembrane region" description="Helical" evidence="5">
    <location>
        <begin position="85"/>
        <end position="105"/>
    </location>
</feature>
<organism evidence="6 7">
    <name type="scientific">Tribonema minus</name>
    <dbReference type="NCBI Taxonomy" id="303371"/>
    <lineage>
        <taxon>Eukaryota</taxon>
        <taxon>Sar</taxon>
        <taxon>Stramenopiles</taxon>
        <taxon>Ochrophyta</taxon>
        <taxon>PX clade</taxon>
        <taxon>Xanthophyceae</taxon>
        <taxon>Tribonematales</taxon>
        <taxon>Tribonemataceae</taxon>
        <taxon>Tribonema</taxon>
    </lineage>
</organism>
<dbReference type="InterPro" id="IPR022369">
    <property type="entry name" value="Integral_membrane_TerC_rswitch"/>
</dbReference>
<feature type="transmembrane region" description="Helical" evidence="5">
    <location>
        <begin position="58"/>
        <end position="78"/>
    </location>
</feature>
<keyword evidence="2 5" id="KW-0812">Transmembrane</keyword>
<dbReference type="GO" id="GO:0016020">
    <property type="term" value="C:membrane"/>
    <property type="evidence" value="ECO:0007669"/>
    <property type="project" value="UniProtKB-SubCell"/>
</dbReference>
<dbReference type="NCBIfam" id="TIGR03718">
    <property type="entry name" value="R_switched_Alx"/>
    <property type="match status" value="1"/>
</dbReference>
<feature type="transmembrane region" description="Helical" evidence="5">
    <location>
        <begin position="111"/>
        <end position="127"/>
    </location>
</feature>
<gene>
    <name evidence="6" type="ORF">JKP88DRAFT_202152</name>
</gene>
<evidence type="ECO:0000256" key="2">
    <source>
        <dbReference type="ARBA" id="ARBA00022692"/>
    </source>
</evidence>
<dbReference type="EMBL" id="JAFCMP010000521">
    <property type="protein sequence ID" value="KAG5177832.1"/>
    <property type="molecule type" value="Genomic_DNA"/>
</dbReference>
<dbReference type="InterPro" id="IPR005496">
    <property type="entry name" value="Integral_membrane_TerC"/>
</dbReference>
<dbReference type="OrthoDB" id="417520at2759"/>